<protein>
    <submittedName>
        <fullName evidence="2">Uncharacterized protein</fullName>
    </submittedName>
</protein>
<dbReference type="AlphaFoldDB" id="A0A368HAX5"/>
<keyword evidence="1" id="KW-0732">Signal</keyword>
<comment type="caution">
    <text evidence="2">The sequence shown here is derived from an EMBL/GenBank/DDBJ whole genome shotgun (WGS) entry which is preliminary data.</text>
</comment>
<evidence type="ECO:0000256" key="1">
    <source>
        <dbReference type="SAM" id="SignalP"/>
    </source>
</evidence>
<sequence length="100" mass="11137">MILPFFIFSVVNVAAFSSFQDCLYTADPKLLSVQEQVKIKIFLLHSFIPSKEILYGCSGQAYIGLLLCTADVLESNREELGGLLDESSKVSSVIECLRRE</sequence>
<dbReference type="Proteomes" id="UP000252519">
    <property type="component" value="Unassembled WGS sequence"/>
</dbReference>
<feature type="signal peptide" evidence="1">
    <location>
        <begin position="1"/>
        <end position="15"/>
    </location>
</feature>
<organism evidence="2 3">
    <name type="scientific">Ancylostoma caninum</name>
    <name type="common">Dog hookworm</name>
    <dbReference type="NCBI Taxonomy" id="29170"/>
    <lineage>
        <taxon>Eukaryota</taxon>
        <taxon>Metazoa</taxon>
        <taxon>Ecdysozoa</taxon>
        <taxon>Nematoda</taxon>
        <taxon>Chromadorea</taxon>
        <taxon>Rhabditida</taxon>
        <taxon>Rhabditina</taxon>
        <taxon>Rhabditomorpha</taxon>
        <taxon>Strongyloidea</taxon>
        <taxon>Ancylostomatidae</taxon>
        <taxon>Ancylostomatinae</taxon>
        <taxon>Ancylostoma</taxon>
    </lineage>
</organism>
<accession>A0A368HAX5</accession>
<evidence type="ECO:0000313" key="3">
    <source>
        <dbReference type="Proteomes" id="UP000252519"/>
    </source>
</evidence>
<dbReference type="EMBL" id="JOJR01000004">
    <property type="protein sequence ID" value="RCN52848.1"/>
    <property type="molecule type" value="Genomic_DNA"/>
</dbReference>
<keyword evidence="3" id="KW-1185">Reference proteome</keyword>
<evidence type="ECO:0000313" key="2">
    <source>
        <dbReference type="EMBL" id="RCN52848.1"/>
    </source>
</evidence>
<feature type="chain" id="PRO_5016984970" evidence="1">
    <location>
        <begin position="16"/>
        <end position="100"/>
    </location>
</feature>
<reference evidence="2 3" key="1">
    <citation type="submission" date="2014-10" db="EMBL/GenBank/DDBJ databases">
        <title>Draft genome of the hookworm Ancylostoma caninum.</title>
        <authorList>
            <person name="Mitreva M."/>
        </authorList>
    </citation>
    <scope>NUCLEOTIDE SEQUENCE [LARGE SCALE GENOMIC DNA]</scope>
    <source>
        <strain evidence="2 3">Baltimore</strain>
    </source>
</reference>
<proteinExistence type="predicted"/>
<name>A0A368HAX5_ANCCA</name>
<gene>
    <name evidence="2" type="ORF">ANCCAN_00843</name>
</gene>